<dbReference type="EMBL" id="PISD01000008">
    <property type="protein sequence ID" value="PKG30299.1"/>
    <property type="molecule type" value="Genomic_DNA"/>
</dbReference>
<proteinExistence type="predicted"/>
<dbReference type="PROSITE" id="PS51257">
    <property type="entry name" value="PROKAR_LIPOPROTEIN"/>
    <property type="match status" value="1"/>
</dbReference>
<reference evidence="1 2" key="1">
    <citation type="journal article" date="2010" name="Int. J. Syst. Evol. Microbiol.">
        <title>Bacillus horneckiae sp. nov., isolated from a spacecraft-assembly clean room.</title>
        <authorList>
            <person name="Vaishampayan P."/>
            <person name="Probst A."/>
            <person name="Krishnamurthi S."/>
            <person name="Ghosh S."/>
            <person name="Osman S."/>
            <person name="McDowall A."/>
            <person name="Ruckmani A."/>
            <person name="Mayilraj S."/>
            <person name="Venkateswaran K."/>
        </authorList>
    </citation>
    <scope>NUCLEOTIDE SEQUENCE [LARGE SCALE GENOMIC DNA]</scope>
    <source>
        <strain evidence="2">1PO1SC</strain>
    </source>
</reference>
<dbReference type="Proteomes" id="UP000233343">
    <property type="component" value="Unassembled WGS sequence"/>
</dbReference>
<organism evidence="1 2">
    <name type="scientific">Cytobacillus horneckiae</name>
    <dbReference type="NCBI Taxonomy" id="549687"/>
    <lineage>
        <taxon>Bacteria</taxon>
        <taxon>Bacillati</taxon>
        <taxon>Bacillota</taxon>
        <taxon>Bacilli</taxon>
        <taxon>Bacillales</taxon>
        <taxon>Bacillaceae</taxon>
        <taxon>Cytobacillus</taxon>
    </lineage>
</organism>
<sequence>MEDNKSNLKNAAIILGVCFVLGSCTIASSINDVVNHNIIDSNYDSIDYELSRFNDNFERYLDIIEGKESGQ</sequence>
<dbReference type="RefSeq" id="WP_066199618.1">
    <property type="nucleotide sequence ID" value="NZ_JAFDQP010000002.1"/>
</dbReference>
<dbReference type="AlphaFoldDB" id="A0A2N0ZLB6"/>
<gene>
    <name evidence="1" type="ORF">CWS20_04725</name>
</gene>
<evidence type="ECO:0000313" key="1">
    <source>
        <dbReference type="EMBL" id="PKG30299.1"/>
    </source>
</evidence>
<evidence type="ECO:0008006" key="3">
    <source>
        <dbReference type="Google" id="ProtNLM"/>
    </source>
</evidence>
<name>A0A2N0ZLB6_9BACI</name>
<accession>A0A2N0ZLB6</accession>
<protein>
    <recommendedName>
        <fullName evidence="3">Lipoprotein</fullName>
    </recommendedName>
</protein>
<keyword evidence="2" id="KW-1185">Reference proteome</keyword>
<comment type="caution">
    <text evidence="1">The sequence shown here is derived from an EMBL/GenBank/DDBJ whole genome shotgun (WGS) entry which is preliminary data.</text>
</comment>
<evidence type="ECO:0000313" key="2">
    <source>
        <dbReference type="Proteomes" id="UP000233343"/>
    </source>
</evidence>